<feature type="domain" description="Macro" evidence="1">
    <location>
        <begin position="1"/>
        <end position="168"/>
    </location>
</feature>
<organism evidence="2 3">
    <name type="scientific">Streptomyces niveus</name>
    <name type="common">Streptomyces spheroides</name>
    <dbReference type="NCBI Taxonomy" id="193462"/>
    <lineage>
        <taxon>Bacteria</taxon>
        <taxon>Bacillati</taxon>
        <taxon>Actinomycetota</taxon>
        <taxon>Actinomycetes</taxon>
        <taxon>Kitasatosporales</taxon>
        <taxon>Streptomycetaceae</taxon>
        <taxon>Streptomyces</taxon>
    </lineage>
</organism>
<dbReference type="AlphaFoldDB" id="A0A1U9QN96"/>
<name>A0A1U9QN96_STRNV</name>
<evidence type="ECO:0000313" key="2">
    <source>
        <dbReference type="EMBL" id="AQU65748.1"/>
    </source>
</evidence>
<dbReference type="Pfam" id="PF01661">
    <property type="entry name" value="Macro"/>
    <property type="match status" value="1"/>
</dbReference>
<dbReference type="RefSeq" id="WP_078074276.1">
    <property type="nucleotide sequence ID" value="NZ_CP018047.1"/>
</dbReference>
<dbReference type="EMBL" id="CP018047">
    <property type="protein sequence ID" value="AQU65748.1"/>
    <property type="molecule type" value="Genomic_DNA"/>
</dbReference>
<keyword evidence="3" id="KW-1185">Reference proteome</keyword>
<dbReference type="Gene3D" id="3.40.220.10">
    <property type="entry name" value="Leucine Aminopeptidase, subunit E, domain 1"/>
    <property type="match status" value="1"/>
</dbReference>
<dbReference type="CDD" id="cd02908">
    <property type="entry name" value="Macro_OAADPr_deacetylase"/>
    <property type="match status" value="1"/>
</dbReference>
<protein>
    <submittedName>
        <fullName evidence="2">O-acetyl-ADP-ribose deacetylase</fullName>
    </submittedName>
</protein>
<dbReference type="PANTHER" id="PTHR11106:SF27">
    <property type="entry name" value="MACRO DOMAIN-CONTAINING PROTEIN"/>
    <property type="match status" value="1"/>
</dbReference>
<reference evidence="2 3" key="1">
    <citation type="submission" date="2016-11" db="EMBL/GenBank/DDBJ databases">
        <title>Complete genome sequence of Streptomyces niveus SCSIO 3406.</title>
        <authorList>
            <person name="Zhu Q."/>
            <person name="Cheng W."/>
            <person name="Song Y."/>
            <person name="Li Q."/>
            <person name="Ju J."/>
        </authorList>
    </citation>
    <scope>NUCLEOTIDE SEQUENCE [LARGE SCALE GENOMIC DNA]</scope>
    <source>
        <strain evidence="2 3">SCSIO 3406</strain>
    </source>
</reference>
<dbReference type="PANTHER" id="PTHR11106">
    <property type="entry name" value="GANGLIOSIDE INDUCED DIFFERENTIATION ASSOCIATED PROTEIN 2-RELATED"/>
    <property type="match status" value="1"/>
</dbReference>
<dbReference type="KEGG" id="snw:BBN63_05310"/>
<evidence type="ECO:0000259" key="1">
    <source>
        <dbReference type="PROSITE" id="PS51154"/>
    </source>
</evidence>
<dbReference type="SUPFAM" id="SSF52949">
    <property type="entry name" value="Macro domain-like"/>
    <property type="match status" value="1"/>
</dbReference>
<dbReference type="SMART" id="SM00506">
    <property type="entry name" value="A1pp"/>
    <property type="match status" value="1"/>
</dbReference>
<accession>A0A1U9QN96</accession>
<evidence type="ECO:0000313" key="3">
    <source>
        <dbReference type="Proteomes" id="UP000189677"/>
    </source>
</evidence>
<dbReference type="InterPro" id="IPR002589">
    <property type="entry name" value="Macro_dom"/>
</dbReference>
<sequence>MTVIEVVQGDITRQDTDAIVNAANESLRGGGGVDGAIHWAAGPRLAEAGAAIAPCARGDAKATPGFDLPPPIRHVIHTVGPVWKGGDRGEPEILASCYRRCLEVADELGARSVAFPAISTGIFGFPPERAARIAVKTLRSTRTDVERISLMAFDSPTHRVLTAALAAG</sequence>
<dbReference type="PROSITE" id="PS51154">
    <property type="entry name" value="MACRO"/>
    <property type="match status" value="1"/>
</dbReference>
<gene>
    <name evidence="2" type="ORF">BBN63_05310</name>
</gene>
<proteinExistence type="predicted"/>
<dbReference type="InterPro" id="IPR043472">
    <property type="entry name" value="Macro_dom-like"/>
</dbReference>
<dbReference type="OrthoDB" id="6194521at2"/>
<dbReference type="NCBIfam" id="NF001664">
    <property type="entry name" value="PRK00431.1-6"/>
    <property type="match status" value="1"/>
</dbReference>
<dbReference type="Proteomes" id="UP000189677">
    <property type="component" value="Chromosome"/>
</dbReference>